<keyword evidence="2" id="KW-0472">Membrane</keyword>
<evidence type="ECO:0000259" key="5">
    <source>
        <dbReference type="PROSITE" id="PS50893"/>
    </source>
</evidence>
<dbReference type="GO" id="GO:0016887">
    <property type="term" value="F:ATP hydrolysis activity"/>
    <property type="evidence" value="ECO:0007669"/>
    <property type="project" value="InterPro"/>
</dbReference>
<dbReference type="SUPFAM" id="SSF52540">
    <property type="entry name" value="P-loop containing nucleoside triphosphate hydrolases"/>
    <property type="match status" value="1"/>
</dbReference>
<organism evidence="6 7">
    <name type="scientific">Noviherbaspirillum cavernae</name>
    <dbReference type="NCBI Taxonomy" id="2320862"/>
    <lineage>
        <taxon>Bacteria</taxon>
        <taxon>Pseudomonadati</taxon>
        <taxon>Pseudomonadota</taxon>
        <taxon>Betaproteobacteria</taxon>
        <taxon>Burkholderiales</taxon>
        <taxon>Oxalobacteraceae</taxon>
        <taxon>Noviherbaspirillum</taxon>
    </lineage>
</organism>
<keyword evidence="4 6" id="KW-0067">ATP-binding</keyword>
<dbReference type="CDD" id="cd03219">
    <property type="entry name" value="ABC_Mj1267_LivG_branched"/>
    <property type="match status" value="1"/>
</dbReference>
<evidence type="ECO:0000256" key="2">
    <source>
        <dbReference type="ARBA" id="ARBA00022475"/>
    </source>
</evidence>
<dbReference type="InterPro" id="IPR051120">
    <property type="entry name" value="ABC_AA/LPS_Transport"/>
</dbReference>
<dbReference type="InterPro" id="IPR003593">
    <property type="entry name" value="AAA+_ATPase"/>
</dbReference>
<dbReference type="Proteomes" id="UP000285190">
    <property type="component" value="Unassembled WGS sequence"/>
</dbReference>
<dbReference type="InterPro" id="IPR003439">
    <property type="entry name" value="ABC_transporter-like_ATP-bd"/>
</dbReference>
<sequence length="242" mass="26412">MNSLLVETQGLGVSFGGVHAVNSVDFRLERGELRCLIGPNGAGKSSFFRLLCGQYKPTRGSVKIKGKSIDGLQSYQIARLGLGIKTQVPSVFDGLSVEENIWLSARRVNSSREAATAVKEVMDTVRLSPIAGNQVGALSHGQRQWVELGIVMATRPDLILLDEPAAGMSDEEVKRTAELIKAANQKCALIVVEHDMEFIRMIAKTVTVFNRGTVLVEDTVDIVLNDERVKDVYLGKDLEMKG</sequence>
<dbReference type="InterPro" id="IPR027417">
    <property type="entry name" value="P-loop_NTPase"/>
</dbReference>
<keyword evidence="7" id="KW-1185">Reference proteome</keyword>
<dbReference type="GO" id="GO:0005524">
    <property type="term" value="F:ATP binding"/>
    <property type="evidence" value="ECO:0007669"/>
    <property type="project" value="UniProtKB-KW"/>
</dbReference>
<dbReference type="PROSITE" id="PS50893">
    <property type="entry name" value="ABC_TRANSPORTER_2"/>
    <property type="match status" value="1"/>
</dbReference>
<keyword evidence="2" id="KW-1003">Cell membrane</keyword>
<dbReference type="PANTHER" id="PTHR45772:SF8">
    <property type="entry name" value="HIGH-AFFINITY BRANCHED-CHAIN AMINO ACID TRANSPORT ATP-BINDING PROTEIN"/>
    <property type="match status" value="1"/>
</dbReference>
<protein>
    <submittedName>
        <fullName evidence="6">ATP-binding cassette domain-containing protein</fullName>
    </submittedName>
</protein>
<dbReference type="SMART" id="SM00382">
    <property type="entry name" value="AAA"/>
    <property type="match status" value="1"/>
</dbReference>
<evidence type="ECO:0000256" key="1">
    <source>
        <dbReference type="ARBA" id="ARBA00022448"/>
    </source>
</evidence>
<reference evidence="6 7" key="1">
    <citation type="submission" date="2018-09" db="EMBL/GenBank/DDBJ databases">
        <authorList>
            <person name="Zhu H."/>
        </authorList>
    </citation>
    <scope>NUCLEOTIDE SEQUENCE [LARGE SCALE GENOMIC DNA]</scope>
    <source>
        <strain evidence="6 7">K2R10-39</strain>
    </source>
</reference>
<keyword evidence="3" id="KW-0547">Nucleotide-binding</keyword>
<evidence type="ECO:0000256" key="3">
    <source>
        <dbReference type="ARBA" id="ARBA00022741"/>
    </source>
</evidence>
<dbReference type="OrthoDB" id="9781337at2"/>
<evidence type="ECO:0000256" key="4">
    <source>
        <dbReference type="ARBA" id="ARBA00022840"/>
    </source>
</evidence>
<dbReference type="Gene3D" id="3.40.50.300">
    <property type="entry name" value="P-loop containing nucleotide triphosphate hydrolases"/>
    <property type="match status" value="1"/>
</dbReference>
<name>A0A418WVP9_9BURK</name>
<evidence type="ECO:0000313" key="7">
    <source>
        <dbReference type="Proteomes" id="UP000285190"/>
    </source>
</evidence>
<feature type="domain" description="ABC transporter" evidence="5">
    <location>
        <begin position="6"/>
        <end position="236"/>
    </location>
</feature>
<proteinExistence type="predicted"/>
<keyword evidence="1" id="KW-0813">Transport</keyword>
<dbReference type="Pfam" id="PF00005">
    <property type="entry name" value="ABC_tran"/>
    <property type="match status" value="1"/>
</dbReference>
<comment type="caution">
    <text evidence="6">The sequence shown here is derived from an EMBL/GenBank/DDBJ whole genome shotgun (WGS) entry which is preliminary data.</text>
</comment>
<dbReference type="EMBL" id="QYUN01000003">
    <property type="protein sequence ID" value="RJF96804.1"/>
    <property type="molecule type" value="Genomic_DNA"/>
</dbReference>
<dbReference type="PANTHER" id="PTHR45772">
    <property type="entry name" value="CONSERVED COMPONENT OF ABC TRANSPORTER FOR NATURAL AMINO ACIDS-RELATED"/>
    <property type="match status" value="1"/>
</dbReference>
<gene>
    <name evidence="6" type="ORF">D3870_20685</name>
</gene>
<accession>A0A418WVP9</accession>
<dbReference type="AlphaFoldDB" id="A0A418WVP9"/>
<evidence type="ECO:0000313" key="6">
    <source>
        <dbReference type="EMBL" id="RJF96804.1"/>
    </source>
</evidence>
<dbReference type="RefSeq" id="WP_119742941.1">
    <property type="nucleotide sequence ID" value="NZ_QYUN01000003.1"/>
</dbReference>
<dbReference type="GO" id="GO:0005886">
    <property type="term" value="C:plasma membrane"/>
    <property type="evidence" value="ECO:0007669"/>
    <property type="project" value="TreeGrafter"/>
</dbReference>